<evidence type="ECO:0000256" key="2">
    <source>
        <dbReference type="ARBA" id="ARBA00005582"/>
    </source>
</evidence>
<dbReference type="PATRIC" id="fig|1403939.3.peg.747"/>
<gene>
    <name evidence="7" type="ORF">Q605_AUC00540G0001</name>
</gene>
<dbReference type="CDD" id="cd03425">
    <property type="entry name" value="NUDIX_MutT_NudA_like"/>
    <property type="match status" value="1"/>
</dbReference>
<evidence type="ECO:0000256" key="1">
    <source>
        <dbReference type="ARBA" id="ARBA00001946"/>
    </source>
</evidence>
<feature type="domain" description="Nudix hydrolase" evidence="6">
    <location>
        <begin position="44"/>
        <end position="197"/>
    </location>
</feature>
<proteinExistence type="inferred from homology"/>
<dbReference type="Proteomes" id="UP000018852">
    <property type="component" value="Unassembled WGS sequence"/>
</dbReference>
<feature type="region of interest" description="Disordered" evidence="5">
    <location>
        <begin position="1"/>
        <end position="44"/>
    </location>
</feature>
<dbReference type="PANTHER" id="PTHR47707:SF2">
    <property type="entry name" value="CTP PYROPHOSPHOHYDROLASE"/>
    <property type="match status" value="1"/>
</dbReference>
<comment type="caution">
    <text evidence="7">The sequence shown here is derived from an EMBL/GenBank/DDBJ whole genome shotgun (WGS) entry which is preliminary data.</text>
</comment>
<evidence type="ECO:0000256" key="5">
    <source>
        <dbReference type="SAM" id="MobiDB-lite"/>
    </source>
</evidence>
<dbReference type="InterPro" id="IPR020476">
    <property type="entry name" value="Nudix_hydrolase"/>
</dbReference>
<dbReference type="PANTHER" id="PTHR47707">
    <property type="entry name" value="8-OXO-DGTP DIPHOSPHATASE"/>
    <property type="match status" value="1"/>
</dbReference>
<dbReference type="InterPro" id="IPR015797">
    <property type="entry name" value="NUDIX_hydrolase-like_dom_sf"/>
</dbReference>
<dbReference type="SUPFAM" id="SSF55811">
    <property type="entry name" value="Nudix"/>
    <property type="match status" value="1"/>
</dbReference>
<feature type="compositionally biased region" description="Low complexity" evidence="5">
    <location>
        <begin position="35"/>
        <end position="44"/>
    </location>
</feature>
<reference evidence="7 8" key="1">
    <citation type="submission" date="2013-12" db="EMBL/GenBank/DDBJ databases">
        <title>A Varibaculum cambriense genome reconstructed from a premature infant gut community with otherwise low bacterial novelty that shifts toward anaerobic metabolism during the third week of life.</title>
        <authorList>
            <person name="Brown C.T."/>
            <person name="Sharon I."/>
            <person name="Thomas B.C."/>
            <person name="Castelle C.J."/>
            <person name="Morowitz M.J."/>
            <person name="Banfield J.F."/>
        </authorList>
    </citation>
    <scope>NUCLEOTIDE SEQUENCE [LARGE SCALE GENOMIC DNA]</scope>
    <source>
        <strain evidence="8">DORA_12</strain>
    </source>
</reference>
<evidence type="ECO:0000313" key="7">
    <source>
        <dbReference type="EMBL" id="ETJ05149.1"/>
    </source>
</evidence>
<evidence type="ECO:0000259" key="6">
    <source>
        <dbReference type="PROSITE" id="PS51462"/>
    </source>
</evidence>
<feature type="compositionally biased region" description="Polar residues" evidence="5">
    <location>
        <begin position="1"/>
        <end position="10"/>
    </location>
</feature>
<dbReference type="GO" id="GO:0035539">
    <property type="term" value="F:8-oxo-7,8-dihydrodeoxyguanosine triphosphate pyrophosphatase activity"/>
    <property type="evidence" value="ECO:0007669"/>
    <property type="project" value="TreeGrafter"/>
</dbReference>
<protein>
    <submittedName>
        <fullName evidence="7">Hydrolase</fullName>
    </submittedName>
</protein>
<dbReference type="GO" id="GO:0008413">
    <property type="term" value="F:8-oxo-7,8-dihydroguanosine triphosphate pyrophosphatase activity"/>
    <property type="evidence" value="ECO:0007669"/>
    <property type="project" value="TreeGrafter"/>
</dbReference>
<evidence type="ECO:0000313" key="8">
    <source>
        <dbReference type="Proteomes" id="UP000018852"/>
    </source>
</evidence>
<sequence length="208" mass="22194">VALGRQQSIPVRQAWQPTVDGLKRRKRGASLGAMSSSSPDSPRPSRLVAAAAIVDSLAHPTAMLCAARSYPAEHAGQYELPGGKVEPGETPTQALARELREEISLSVHLGAEVVPAPLLALPVPMPNLVDPAWPEDNQPAWPAMHGYRMRVWLAEPADPSHGPTQGSAHQSLEWVGLKQARTLPWLPADLPVLEAVLATLGTPHVTSL</sequence>
<accession>W1VM19</accession>
<dbReference type="EMBL" id="AZLV01000540">
    <property type="protein sequence ID" value="ETJ05149.1"/>
    <property type="molecule type" value="Genomic_DNA"/>
</dbReference>
<dbReference type="PROSITE" id="PS51462">
    <property type="entry name" value="NUDIX"/>
    <property type="match status" value="1"/>
</dbReference>
<organism evidence="7 8">
    <name type="scientific">Actinomyces urogenitalis DORA_12</name>
    <dbReference type="NCBI Taxonomy" id="1403939"/>
    <lineage>
        <taxon>Bacteria</taxon>
        <taxon>Bacillati</taxon>
        <taxon>Actinomycetota</taxon>
        <taxon>Actinomycetes</taxon>
        <taxon>Actinomycetales</taxon>
        <taxon>Actinomycetaceae</taxon>
        <taxon>Actinomyces</taxon>
    </lineage>
</organism>
<dbReference type="GO" id="GO:0006281">
    <property type="term" value="P:DNA repair"/>
    <property type="evidence" value="ECO:0007669"/>
    <property type="project" value="InterPro"/>
</dbReference>
<dbReference type="GO" id="GO:0044716">
    <property type="term" value="F:8-oxo-GDP phosphatase activity"/>
    <property type="evidence" value="ECO:0007669"/>
    <property type="project" value="TreeGrafter"/>
</dbReference>
<dbReference type="InterPro" id="IPR047127">
    <property type="entry name" value="MutT-like"/>
</dbReference>
<dbReference type="Gene3D" id="3.90.79.10">
    <property type="entry name" value="Nucleoside Triphosphate Pyrophosphohydrolase"/>
    <property type="match status" value="1"/>
</dbReference>
<feature type="non-terminal residue" evidence="7">
    <location>
        <position position="1"/>
    </location>
</feature>
<comment type="cofactor">
    <cofactor evidence="1">
        <name>Mg(2+)</name>
        <dbReference type="ChEBI" id="CHEBI:18420"/>
    </cofactor>
</comment>
<dbReference type="GO" id="GO:0044715">
    <property type="term" value="F:8-oxo-dGDP phosphatase activity"/>
    <property type="evidence" value="ECO:0007669"/>
    <property type="project" value="TreeGrafter"/>
</dbReference>
<dbReference type="PRINTS" id="PR00502">
    <property type="entry name" value="NUDIXFAMILY"/>
</dbReference>
<evidence type="ECO:0000256" key="4">
    <source>
        <dbReference type="ARBA" id="ARBA00022842"/>
    </source>
</evidence>
<evidence type="ECO:0000256" key="3">
    <source>
        <dbReference type="ARBA" id="ARBA00022801"/>
    </source>
</evidence>
<keyword evidence="3 7" id="KW-0378">Hydrolase</keyword>
<name>W1VM19_9ACTO</name>
<dbReference type="Pfam" id="PF00293">
    <property type="entry name" value="NUDIX"/>
    <property type="match status" value="1"/>
</dbReference>
<comment type="similarity">
    <text evidence="2">Belongs to the Nudix hydrolase family.</text>
</comment>
<dbReference type="AlphaFoldDB" id="W1VM19"/>
<dbReference type="InterPro" id="IPR000086">
    <property type="entry name" value="NUDIX_hydrolase_dom"/>
</dbReference>
<keyword evidence="4" id="KW-0460">Magnesium</keyword>